<keyword evidence="3 8" id="KW-0547">Nucleotide-binding</keyword>
<keyword evidence="2" id="KW-0808">Transferase</keyword>
<dbReference type="PROSITE" id="PS00107">
    <property type="entry name" value="PROTEIN_KINASE_ATP"/>
    <property type="match status" value="1"/>
</dbReference>
<dbReference type="PROSITE" id="PS50011">
    <property type="entry name" value="PROTEIN_KINASE_DOM"/>
    <property type="match status" value="1"/>
</dbReference>
<name>A0A0D7BVA4_9AGAR</name>
<dbReference type="Proteomes" id="UP000054007">
    <property type="component" value="Unassembled WGS sequence"/>
</dbReference>
<dbReference type="AlphaFoldDB" id="A0A0D7BVA4"/>
<evidence type="ECO:0000256" key="7">
    <source>
        <dbReference type="ARBA" id="ARBA00038999"/>
    </source>
</evidence>
<dbReference type="InterPro" id="IPR017441">
    <property type="entry name" value="Protein_kinase_ATP_BS"/>
</dbReference>
<dbReference type="EC" id="2.7.12.2" evidence="7"/>
<evidence type="ECO:0000256" key="5">
    <source>
        <dbReference type="ARBA" id="ARBA00022840"/>
    </source>
</evidence>
<evidence type="ECO:0000313" key="11">
    <source>
        <dbReference type="EMBL" id="KIY74438.1"/>
    </source>
</evidence>
<dbReference type="GO" id="GO:0071474">
    <property type="term" value="P:cellular hyperosmotic response"/>
    <property type="evidence" value="ECO:0007669"/>
    <property type="project" value="TreeGrafter"/>
</dbReference>
<keyword evidence="1" id="KW-0723">Serine/threonine-protein kinase</keyword>
<evidence type="ECO:0000256" key="3">
    <source>
        <dbReference type="ARBA" id="ARBA00022741"/>
    </source>
</evidence>
<dbReference type="SUPFAM" id="SSF56112">
    <property type="entry name" value="Protein kinase-like (PK-like)"/>
    <property type="match status" value="1"/>
</dbReference>
<organism evidence="11 12">
    <name type="scientific">Cylindrobasidium torrendii FP15055 ss-10</name>
    <dbReference type="NCBI Taxonomy" id="1314674"/>
    <lineage>
        <taxon>Eukaryota</taxon>
        <taxon>Fungi</taxon>
        <taxon>Dikarya</taxon>
        <taxon>Basidiomycota</taxon>
        <taxon>Agaricomycotina</taxon>
        <taxon>Agaricomycetes</taxon>
        <taxon>Agaricomycetidae</taxon>
        <taxon>Agaricales</taxon>
        <taxon>Marasmiineae</taxon>
        <taxon>Physalacriaceae</taxon>
        <taxon>Cylindrobasidium</taxon>
    </lineage>
</organism>
<accession>A0A0D7BVA4</accession>
<proteinExistence type="inferred from homology"/>
<gene>
    <name evidence="11" type="ORF">CYLTODRAFT_364208</name>
</gene>
<dbReference type="InterPro" id="IPR011009">
    <property type="entry name" value="Kinase-like_dom_sf"/>
</dbReference>
<keyword evidence="12" id="KW-1185">Reference proteome</keyword>
<feature type="domain" description="Protein kinase" evidence="10">
    <location>
        <begin position="77"/>
        <end position="345"/>
    </location>
</feature>
<dbReference type="Gene3D" id="3.30.200.20">
    <property type="entry name" value="Phosphorylase Kinase, domain 1"/>
    <property type="match status" value="1"/>
</dbReference>
<keyword evidence="5 8" id="KW-0067">ATP-binding</keyword>
<dbReference type="PANTHER" id="PTHR48013">
    <property type="entry name" value="DUAL SPECIFICITY MITOGEN-ACTIVATED PROTEIN KINASE KINASE 5-RELATED"/>
    <property type="match status" value="1"/>
</dbReference>
<dbReference type="GO" id="GO:0005524">
    <property type="term" value="F:ATP binding"/>
    <property type="evidence" value="ECO:0007669"/>
    <property type="project" value="UniProtKB-UniRule"/>
</dbReference>
<comment type="similarity">
    <text evidence="6">Belongs to the protein kinase superfamily. STE Ser/Thr protein kinase family. MAP kinase kinase subfamily.</text>
</comment>
<dbReference type="Pfam" id="PF00069">
    <property type="entry name" value="Pkinase"/>
    <property type="match status" value="1"/>
</dbReference>
<reference evidence="11 12" key="1">
    <citation type="journal article" date="2015" name="Fungal Genet. Biol.">
        <title>Evolution of novel wood decay mechanisms in Agaricales revealed by the genome sequences of Fistulina hepatica and Cylindrobasidium torrendii.</title>
        <authorList>
            <person name="Floudas D."/>
            <person name="Held B.W."/>
            <person name="Riley R."/>
            <person name="Nagy L.G."/>
            <person name="Koehler G."/>
            <person name="Ransdell A.S."/>
            <person name="Younus H."/>
            <person name="Chow J."/>
            <person name="Chiniquy J."/>
            <person name="Lipzen A."/>
            <person name="Tritt A."/>
            <person name="Sun H."/>
            <person name="Haridas S."/>
            <person name="LaButti K."/>
            <person name="Ohm R.A."/>
            <person name="Kues U."/>
            <person name="Blanchette R.A."/>
            <person name="Grigoriev I.V."/>
            <person name="Minto R.E."/>
            <person name="Hibbett D.S."/>
        </authorList>
    </citation>
    <scope>NUCLEOTIDE SEQUENCE [LARGE SCALE GENOMIC DNA]</scope>
    <source>
        <strain evidence="11 12">FP15055 ss-10</strain>
    </source>
</reference>
<dbReference type="SMART" id="SM00220">
    <property type="entry name" value="S_TKc"/>
    <property type="match status" value="1"/>
</dbReference>
<evidence type="ECO:0000256" key="8">
    <source>
        <dbReference type="PROSITE-ProRule" id="PRU10141"/>
    </source>
</evidence>
<protein>
    <recommendedName>
        <fullName evidence="7">mitogen-activated protein kinase kinase</fullName>
        <ecNumber evidence="7">2.7.12.2</ecNumber>
    </recommendedName>
</protein>
<keyword evidence="4 11" id="KW-0418">Kinase</keyword>
<dbReference type="InterPro" id="IPR000719">
    <property type="entry name" value="Prot_kinase_dom"/>
</dbReference>
<evidence type="ECO:0000256" key="2">
    <source>
        <dbReference type="ARBA" id="ARBA00022679"/>
    </source>
</evidence>
<dbReference type="STRING" id="1314674.A0A0D7BVA4"/>
<feature type="binding site" evidence="8">
    <location>
        <position position="106"/>
    </location>
    <ligand>
        <name>ATP</name>
        <dbReference type="ChEBI" id="CHEBI:30616"/>
    </ligand>
</feature>
<evidence type="ECO:0000313" key="12">
    <source>
        <dbReference type="Proteomes" id="UP000054007"/>
    </source>
</evidence>
<evidence type="ECO:0000256" key="1">
    <source>
        <dbReference type="ARBA" id="ARBA00022527"/>
    </source>
</evidence>
<dbReference type="GO" id="GO:0004674">
    <property type="term" value="F:protein serine/threonine kinase activity"/>
    <property type="evidence" value="ECO:0007669"/>
    <property type="project" value="UniProtKB-KW"/>
</dbReference>
<feature type="region of interest" description="Disordered" evidence="9">
    <location>
        <begin position="1"/>
        <end position="25"/>
    </location>
</feature>
<dbReference type="EMBL" id="KN880431">
    <property type="protein sequence ID" value="KIY74438.1"/>
    <property type="molecule type" value="Genomic_DNA"/>
</dbReference>
<evidence type="ECO:0000259" key="10">
    <source>
        <dbReference type="PROSITE" id="PS50011"/>
    </source>
</evidence>
<evidence type="ECO:0000256" key="9">
    <source>
        <dbReference type="SAM" id="MobiDB-lite"/>
    </source>
</evidence>
<dbReference type="GO" id="GO:0004708">
    <property type="term" value="F:MAP kinase kinase activity"/>
    <property type="evidence" value="ECO:0007669"/>
    <property type="project" value="UniProtKB-EC"/>
</dbReference>
<sequence length="377" mass="41984">MVGGPARANSTGLARRGKPFLGNSRGTPAFQTNFQDFSNIVDTATGALNFKGKASINENGVNFSNGASFSVRMEDFEQLGEELGRGNYGTVNRVLYKPKKLEMAIKQIRVELDSTKFKTIITELNILQSAVAPSILMFWGAFYSESCVNICVEYMDGGDVRGLTAFKLGEQFRCNEEIITWEGLPEDVLSRILGSTVRGLKFLKDKLEVIHRDVKPTNILANTKGQIKLCDFGVSGFLERSKAQTVIGCQIYMAPERIYGGTQEGYGVASDIWSLAISALELAMGKYPYDNPADIMGYMRSLIEGRVPPMPDQYSKSAQEWVASCLHKEPQQRATYRELLDHPFLQDEETKDIDMVSWVASAMRFKEARAANKEIRS</sequence>
<evidence type="ECO:0000256" key="6">
    <source>
        <dbReference type="ARBA" id="ARBA00038035"/>
    </source>
</evidence>
<evidence type="ECO:0000256" key="4">
    <source>
        <dbReference type="ARBA" id="ARBA00022777"/>
    </source>
</evidence>
<dbReference type="Gene3D" id="1.10.510.10">
    <property type="entry name" value="Transferase(Phosphotransferase) domain 1"/>
    <property type="match status" value="1"/>
</dbReference>
<dbReference type="PANTHER" id="PTHR48013:SF25">
    <property type="entry name" value="MAP KINASE KINASE PBS2"/>
    <property type="match status" value="1"/>
</dbReference>
<dbReference type="FunFam" id="3.30.200.20:FF:000040">
    <property type="entry name" value="Dual specificity mitogen-activated protein kinase kinase"/>
    <property type="match status" value="1"/>
</dbReference>
<dbReference type="OrthoDB" id="10252354at2759"/>